<reference evidence="1" key="2">
    <citation type="journal article" date="2015" name="Data Brief">
        <title>Shoot transcriptome of the giant reed, Arundo donax.</title>
        <authorList>
            <person name="Barrero R.A."/>
            <person name="Guerrero F.D."/>
            <person name="Moolhuijzen P."/>
            <person name="Goolsby J.A."/>
            <person name="Tidwell J."/>
            <person name="Bellgard S.E."/>
            <person name="Bellgard M.I."/>
        </authorList>
    </citation>
    <scope>NUCLEOTIDE SEQUENCE</scope>
    <source>
        <tissue evidence="1">Shoot tissue taken approximately 20 cm above the soil surface</tissue>
    </source>
</reference>
<reference evidence="1" key="1">
    <citation type="submission" date="2014-09" db="EMBL/GenBank/DDBJ databases">
        <authorList>
            <person name="Magalhaes I.L.F."/>
            <person name="Oliveira U."/>
            <person name="Santos F.R."/>
            <person name="Vidigal T.H.D.A."/>
            <person name="Brescovit A.D."/>
            <person name="Santos A.J."/>
        </authorList>
    </citation>
    <scope>NUCLEOTIDE SEQUENCE</scope>
    <source>
        <tissue evidence="1">Shoot tissue taken approximately 20 cm above the soil surface</tissue>
    </source>
</reference>
<dbReference type="EMBL" id="GBRH01219189">
    <property type="protein sequence ID" value="JAD78706.1"/>
    <property type="molecule type" value="Transcribed_RNA"/>
</dbReference>
<protein>
    <submittedName>
        <fullName evidence="1">Uncharacterized protein</fullName>
    </submittedName>
</protein>
<sequence length="66" mass="7827">MLFPPVLIQVQPQSNHYFSFQLICLYLHLVSPWNYQILYFQRWCSVSISLALPLKHPCCQLAKTPY</sequence>
<name>A0A0A9CSZ2_ARUDO</name>
<proteinExistence type="predicted"/>
<evidence type="ECO:0000313" key="1">
    <source>
        <dbReference type="EMBL" id="JAD78706.1"/>
    </source>
</evidence>
<accession>A0A0A9CSZ2</accession>
<organism evidence="1">
    <name type="scientific">Arundo donax</name>
    <name type="common">Giant reed</name>
    <name type="synonym">Donax arundinaceus</name>
    <dbReference type="NCBI Taxonomy" id="35708"/>
    <lineage>
        <taxon>Eukaryota</taxon>
        <taxon>Viridiplantae</taxon>
        <taxon>Streptophyta</taxon>
        <taxon>Embryophyta</taxon>
        <taxon>Tracheophyta</taxon>
        <taxon>Spermatophyta</taxon>
        <taxon>Magnoliopsida</taxon>
        <taxon>Liliopsida</taxon>
        <taxon>Poales</taxon>
        <taxon>Poaceae</taxon>
        <taxon>PACMAD clade</taxon>
        <taxon>Arundinoideae</taxon>
        <taxon>Arundineae</taxon>
        <taxon>Arundo</taxon>
    </lineage>
</organism>
<dbReference type="AlphaFoldDB" id="A0A0A9CSZ2"/>